<evidence type="ECO:0000313" key="2">
    <source>
        <dbReference type="Proteomes" id="UP000550707"/>
    </source>
</evidence>
<proteinExistence type="predicted"/>
<name>A0A7J8I8P0_MOLMO</name>
<dbReference type="InParanoid" id="A0A7J8I8P0"/>
<dbReference type="EMBL" id="JACASF010000004">
    <property type="protein sequence ID" value="KAF6480944.1"/>
    <property type="molecule type" value="Genomic_DNA"/>
</dbReference>
<evidence type="ECO:0000313" key="1">
    <source>
        <dbReference type="EMBL" id="KAF6480944.1"/>
    </source>
</evidence>
<sequence length="178" mass="19227">MVSLRMRTSSVCTLTCVSTTDTKILSGRCGQTFQGWGVERRFCAEPGPRHSGRDRGTGHGVLRPRPLHCPSDSTGVHSEDRSSVSKLAFCRVFSLPGGHGLSSVDCAVPPGDEGEDCPLRQLPSERPAAMTACVAVAPCDWTPPSCFTAITISPILFCEPIFVLICYPEYRNGQNKIN</sequence>
<comment type="caution">
    <text evidence="1">The sequence shown here is derived from an EMBL/GenBank/DDBJ whole genome shotgun (WGS) entry which is preliminary data.</text>
</comment>
<dbReference type="AlphaFoldDB" id="A0A7J8I8P0"/>
<keyword evidence="2" id="KW-1185">Reference proteome</keyword>
<organism evidence="1 2">
    <name type="scientific">Molossus molossus</name>
    <name type="common">Pallas' mastiff bat</name>
    <name type="synonym">Vespertilio molossus</name>
    <dbReference type="NCBI Taxonomy" id="27622"/>
    <lineage>
        <taxon>Eukaryota</taxon>
        <taxon>Metazoa</taxon>
        <taxon>Chordata</taxon>
        <taxon>Craniata</taxon>
        <taxon>Vertebrata</taxon>
        <taxon>Euteleostomi</taxon>
        <taxon>Mammalia</taxon>
        <taxon>Eutheria</taxon>
        <taxon>Laurasiatheria</taxon>
        <taxon>Chiroptera</taxon>
        <taxon>Yangochiroptera</taxon>
        <taxon>Molossidae</taxon>
        <taxon>Molossus</taxon>
    </lineage>
</organism>
<protein>
    <submittedName>
        <fullName evidence="1">Uncharacterized protein</fullName>
    </submittedName>
</protein>
<gene>
    <name evidence="1" type="ORF">HJG59_010728</name>
</gene>
<dbReference type="Proteomes" id="UP000550707">
    <property type="component" value="Unassembled WGS sequence"/>
</dbReference>
<reference evidence="1 2" key="1">
    <citation type="journal article" date="2020" name="Nature">
        <title>Six reference-quality genomes reveal evolution of bat adaptations.</title>
        <authorList>
            <person name="Jebb D."/>
            <person name="Huang Z."/>
            <person name="Pippel M."/>
            <person name="Hughes G.M."/>
            <person name="Lavrichenko K."/>
            <person name="Devanna P."/>
            <person name="Winkler S."/>
            <person name="Jermiin L.S."/>
            <person name="Skirmuntt E.C."/>
            <person name="Katzourakis A."/>
            <person name="Burkitt-Gray L."/>
            <person name="Ray D.A."/>
            <person name="Sullivan K.A.M."/>
            <person name="Roscito J.G."/>
            <person name="Kirilenko B.M."/>
            <person name="Davalos L.M."/>
            <person name="Corthals A.P."/>
            <person name="Power M.L."/>
            <person name="Jones G."/>
            <person name="Ransome R.D."/>
            <person name="Dechmann D.K.N."/>
            <person name="Locatelli A.G."/>
            <person name="Puechmaille S.J."/>
            <person name="Fedrigo O."/>
            <person name="Jarvis E.D."/>
            <person name="Hiller M."/>
            <person name="Vernes S.C."/>
            <person name="Myers E.W."/>
            <person name="Teeling E.C."/>
        </authorList>
    </citation>
    <scope>NUCLEOTIDE SEQUENCE [LARGE SCALE GENOMIC DNA]</scope>
    <source>
        <strain evidence="1">MMolMol1</strain>
        <tissue evidence="1">Muscle</tissue>
    </source>
</reference>
<accession>A0A7J8I8P0</accession>